<dbReference type="EMBL" id="BKCJ010000040">
    <property type="protein sequence ID" value="GEU29057.1"/>
    <property type="molecule type" value="Genomic_DNA"/>
</dbReference>
<evidence type="ECO:0008006" key="3">
    <source>
        <dbReference type="Google" id="ProtNLM"/>
    </source>
</evidence>
<name>A0A699GHS5_TANCI</name>
<sequence length="280" mass="31930">MVGVDINTLTMKQYLALSRENQAPGLVKPEIRGNVNFEIKSQFMRELREHTFSKNKNENAHDHVDRVLNIVSLFNIPGVSQDAILLCVLSFTLTRFAKRWVDRLTPGVVNTWDLLKKAFIQRMTPTQALMAIQTMADHSQKWHDGTSSRNISSNSNTDELAAIVSKLDNLGRDMKKLKENVHAIQVGCQICEGPNLDKECPLNEEVKQLEEVKYGELGRSTPFNGSNEAKFCVGPLGYYTRTDNRPPYGEKKPSLEELMNKHQEESPRRSAEIKEWFKKL</sequence>
<proteinExistence type="predicted"/>
<dbReference type="AlphaFoldDB" id="A0A699GHS5"/>
<protein>
    <recommendedName>
        <fullName evidence="3">Retrotransposon gag domain-containing protein</fullName>
    </recommendedName>
</protein>
<comment type="caution">
    <text evidence="2">The sequence shown here is derived from an EMBL/GenBank/DDBJ whole genome shotgun (WGS) entry which is preliminary data.</text>
</comment>
<gene>
    <name evidence="2" type="ORF">Tci_001035</name>
</gene>
<feature type="compositionally biased region" description="Basic and acidic residues" evidence="1">
    <location>
        <begin position="242"/>
        <end position="270"/>
    </location>
</feature>
<evidence type="ECO:0000313" key="2">
    <source>
        <dbReference type="EMBL" id="GEU29057.1"/>
    </source>
</evidence>
<feature type="region of interest" description="Disordered" evidence="1">
    <location>
        <begin position="240"/>
        <end position="270"/>
    </location>
</feature>
<evidence type="ECO:0000256" key="1">
    <source>
        <dbReference type="SAM" id="MobiDB-lite"/>
    </source>
</evidence>
<organism evidence="2">
    <name type="scientific">Tanacetum cinerariifolium</name>
    <name type="common">Dalmatian daisy</name>
    <name type="synonym">Chrysanthemum cinerariifolium</name>
    <dbReference type="NCBI Taxonomy" id="118510"/>
    <lineage>
        <taxon>Eukaryota</taxon>
        <taxon>Viridiplantae</taxon>
        <taxon>Streptophyta</taxon>
        <taxon>Embryophyta</taxon>
        <taxon>Tracheophyta</taxon>
        <taxon>Spermatophyta</taxon>
        <taxon>Magnoliopsida</taxon>
        <taxon>eudicotyledons</taxon>
        <taxon>Gunneridae</taxon>
        <taxon>Pentapetalae</taxon>
        <taxon>asterids</taxon>
        <taxon>campanulids</taxon>
        <taxon>Asterales</taxon>
        <taxon>Asteraceae</taxon>
        <taxon>Asteroideae</taxon>
        <taxon>Anthemideae</taxon>
        <taxon>Anthemidinae</taxon>
        <taxon>Tanacetum</taxon>
    </lineage>
</organism>
<accession>A0A699GHS5</accession>
<reference evidence="2" key="1">
    <citation type="journal article" date="2019" name="Sci. Rep.">
        <title>Draft genome of Tanacetum cinerariifolium, the natural source of mosquito coil.</title>
        <authorList>
            <person name="Yamashiro T."/>
            <person name="Shiraishi A."/>
            <person name="Satake H."/>
            <person name="Nakayama K."/>
        </authorList>
    </citation>
    <scope>NUCLEOTIDE SEQUENCE</scope>
</reference>